<dbReference type="SUPFAM" id="SSF54637">
    <property type="entry name" value="Thioesterase/thiol ester dehydrase-isomerase"/>
    <property type="match status" value="1"/>
</dbReference>
<dbReference type="Proteomes" id="UP000178046">
    <property type="component" value="Unassembled WGS sequence"/>
</dbReference>
<protein>
    <recommendedName>
        <fullName evidence="3">Thioesterase domain-containing protein</fullName>
    </recommendedName>
</protein>
<reference evidence="1 2" key="1">
    <citation type="journal article" date="2016" name="Nat. Commun.">
        <title>Thousands of microbial genomes shed light on interconnected biogeochemical processes in an aquifer system.</title>
        <authorList>
            <person name="Anantharaman K."/>
            <person name="Brown C.T."/>
            <person name="Hug L.A."/>
            <person name="Sharon I."/>
            <person name="Castelle C.J."/>
            <person name="Probst A.J."/>
            <person name="Thomas B.C."/>
            <person name="Singh A."/>
            <person name="Wilkins M.J."/>
            <person name="Karaoz U."/>
            <person name="Brodie E.L."/>
            <person name="Williams K.H."/>
            <person name="Hubbard S.S."/>
            <person name="Banfield J.F."/>
        </authorList>
    </citation>
    <scope>NUCLEOTIDE SEQUENCE [LARGE SCALE GENOMIC DNA]</scope>
</reference>
<dbReference type="EMBL" id="MFIA01000038">
    <property type="protein sequence ID" value="OGF81579.1"/>
    <property type="molecule type" value="Genomic_DNA"/>
</dbReference>
<dbReference type="Gene3D" id="3.10.129.10">
    <property type="entry name" value="Hotdog Thioesterase"/>
    <property type="match status" value="1"/>
</dbReference>
<evidence type="ECO:0000313" key="2">
    <source>
        <dbReference type="Proteomes" id="UP000178046"/>
    </source>
</evidence>
<gene>
    <name evidence="1" type="ORF">A2924_02420</name>
</gene>
<dbReference type="InterPro" id="IPR029069">
    <property type="entry name" value="HotDog_dom_sf"/>
</dbReference>
<evidence type="ECO:0008006" key="3">
    <source>
        <dbReference type="Google" id="ProtNLM"/>
    </source>
</evidence>
<proteinExistence type="predicted"/>
<evidence type="ECO:0000313" key="1">
    <source>
        <dbReference type="EMBL" id="OGF81579.1"/>
    </source>
</evidence>
<dbReference type="AlphaFoldDB" id="A0A1F5X104"/>
<name>A0A1F5X104_9BACT</name>
<dbReference type="CDD" id="cd03440">
    <property type="entry name" value="hot_dog"/>
    <property type="match status" value="1"/>
</dbReference>
<accession>A0A1F5X104</accession>
<comment type="caution">
    <text evidence="1">The sequence shown here is derived from an EMBL/GenBank/DDBJ whole genome shotgun (WGS) entry which is preliminary data.</text>
</comment>
<organism evidence="1 2">
    <name type="scientific">Candidatus Giovannonibacteria bacterium RIFCSPLOWO2_01_FULL_44_16</name>
    <dbReference type="NCBI Taxonomy" id="1798348"/>
    <lineage>
        <taxon>Bacteria</taxon>
        <taxon>Candidatus Giovannoniibacteriota</taxon>
    </lineage>
</organism>
<sequence>MIEVIDMKKEKSFQDYFPGNGCAGCGPANKTAHGHRIKTRWGSKPALETICEWKPALHPACRAGRPGTLHGGCAISLMDCNSIWTAIAARYEFEGRPFGSKPIIYYVTAGLKEPCKFIRPLPLDADHLTILSKVMEMHEKSGTCVLYSEIVVKGIKYAETGVIAVRVKPDKKENWGWIHPTQKK</sequence>